<evidence type="ECO:0000256" key="4">
    <source>
        <dbReference type="ARBA" id="ARBA00022490"/>
    </source>
</evidence>
<dbReference type="Gene3D" id="3.40.50.300">
    <property type="entry name" value="P-loop containing nucleotide triphosphate hydrolases"/>
    <property type="match status" value="1"/>
</dbReference>
<sequence length="169" mass="19298">MGESFLNDMNNVRTSGVNRLKTFEWRSSSAEETDAFAEKLGSLLRAGDVLTLEGDLGAGKTTFTKGLAKGLEVKRTVNSPTFTIMKEYQGRVPLYHMDVYRVEDEFEDLGFDEYFNGDGVCVVEWAHLIADQLPEERLELSIYYEGEQARRFELKPKGARYELLCEEIF</sequence>
<dbReference type="GO" id="GO:0005524">
    <property type="term" value="F:ATP binding"/>
    <property type="evidence" value="ECO:0007669"/>
    <property type="project" value="UniProtKB-KW"/>
</dbReference>
<dbReference type="Pfam" id="PF02367">
    <property type="entry name" value="TsaE"/>
    <property type="match status" value="1"/>
</dbReference>
<proteinExistence type="inferred from homology"/>
<comment type="subcellular location">
    <subcellularLocation>
        <location evidence="1">Cytoplasm</location>
    </subcellularLocation>
</comment>
<reference evidence="11 12" key="1">
    <citation type="submission" date="2015-01" db="EMBL/GenBank/DDBJ databases">
        <title>Genome sequence of Jeotgalibacillus alimentarius.</title>
        <authorList>
            <person name="Goh K.M."/>
            <person name="Chan K.-G."/>
            <person name="Yaakop A.S."/>
            <person name="Ee R."/>
            <person name="Gan H.M."/>
            <person name="Chan C.S."/>
        </authorList>
    </citation>
    <scope>NUCLEOTIDE SEQUENCE [LARGE SCALE GENOMIC DNA]</scope>
    <source>
        <strain evidence="11 12">YKJ-13</strain>
    </source>
</reference>
<dbReference type="Proteomes" id="UP000031950">
    <property type="component" value="Unassembled WGS sequence"/>
</dbReference>
<dbReference type="NCBIfam" id="TIGR00150">
    <property type="entry name" value="T6A_YjeE"/>
    <property type="match status" value="1"/>
</dbReference>
<organism evidence="11 12">
    <name type="scientific">Jeotgalibacillus alimentarius</name>
    <dbReference type="NCBI Taxonomy" id="135826"/>
    <lineage>
        <taxon>Bacteria</taxon>
        <taxon>Bacillati</taxon>
        <taxon>Bacillota</taxon>
        <taxon>Bacilli</taxon>
        <taxon>Bacillales</taxon>
        <taxon>Caryophanaceae</taxon>
        <taxon>Jeotgalibacillus</taxon>
    </lineage>
</organism>
<dbReference type="GO" id="GO:0002949">
    <property type="term" value="P:tRNA threonylcarbamoyladenosine modification"/>
    <property type="evidence" value="ECO:0007669"/>
    <property type="project" value="InterPro"/>
</dbReference>
<gene>
    <name evidence="11" type="ORF">KP77_06910</name>
</gene>
<evidence type="ECO:0000313" key="11">
    <source>
        <dbReference type="EMBL" id="KIL52218.1"/>
    </source>
</evidence>
<keyword evidence="8" id="KW-0067">ATP-binding</keyword>
<dbReference type="InterPro" id="IPR003442">
    <property type="entry name" value="T6A_TsaE"/>
</dbReference>
<evidence type="ECO:0000256" key="8">
    <source>
        <dbReference type="ARBA" id="ARBA00022840"/>
    </source>
</evidence>
<evidence type="ECO:0000256" key="1">
    <source>
        <dbReference type="ARBA" id="ARBA00004496"/>
    </source>
</evidence>
<dbReference type="EMBL" id="JXRQ01000014">
    <property type="protein sequence ID" value="KIL52218.1"/>
    <property type="molecule type" value="Genomic_DNA"/>
</dbReference>
<evidence type="ECO:0000256" key="2">
    <source>
        <dbReference type="ARBA" id="ARBA00007599"/>
    </source>
</evidence>
<dbReference type="PANTHER" id="PTHR33540:SF2">
    <property type="entry name" value="TRNA THREONYLCARBAMOYLADENOSINE BIOSYNTHESIS PROTEIN TSAE"/>
    <property type="match status" value="1"/>
</dbReference>
<evidence type="ECO:0000313" key="12">
    <source>
        <dbReference type="Proteomes" id="UP000031950"/>
    </source>
</evidence>
<evidence type="ECO:0000256" key="5">
    <source>
        <dbReference type="ARBA" id="ARBA00022694"/>
    </source>
</evidence>
<dbReference type="FunFam" id="3.40.50.300:FF:000777">
    <property type="entry name" value="tRNA (N6-adenosine(37)-N6)-threonylcarbamoyltransferase complex ATPase TsaE"/>
    <property type="match status" value="1"/>
</dbReference>
<keyword evidence="7" id="KW-0547">Nucleotide-binding</keyword>
<keyword evidence="12" id="KW-1185">Reference proteome</keyword>
<evidence type="ECO:0000256" key="6">
    <source>
        <dbReference type="ARBA" id="ARBA00022723"/>
    </source>
</evidence>
<dbReference type="STRING" id="135826.KP77_06910"/>
<evidence type="ECO:0000256" key="7">
    <source>
        <dbReference type="ARBA" id="ARBA00022741"/>
    </source>
</evidence>
<keyword evidence="6" id="KW-0479">Metal-binding</keyword>
<accession>A0A0C2W854</accession>
<dbReference type="PATRIC" id="fig|135826.4.peg.687"/>
<comment type="similarity">
    <text evidence="2">Belongs to the TsaE family.</text>
</comment>
<dbReference type="PANTHER" id="PTHR33540">
    <property type="entry name" value="TRNA THREONYLCARBAMOYLADENOSINE BIOSYNTHESIS PROTEIN TSAE"/>
    <property type="match status" value="1"/>
</dbReference>
<comment type="caution">
    <text evidence="11">The sequence shown here is derived from an EMBL/GenBank/DDBJ whole genome shotgun (WGS) entry which is preliminary data.</text>
</comment>
<evidence type="ECO:0000256" key="9">
    <source>
        <dbReference type="ARBA" id="ARBA00022842"/>
    </source>
</evidence>
<keyword evidence="11" id="KW-0378">Hydrolase</keyword>
<keyword evidence="4" id="KW-0963">Cytoplasm</keyword>
<dbReference type="GO" id="GO:0016787">
    <property type="term" value="F:hydrolase activity"/>
    <property type="evidence" value="ECO:0007669"/>
    <property type="project" value="UniProtKB-KW"/>
</dbReference>
<dbReference type="AlphaFoldDB" id="A0A0C2W854"/>
<dbReference type="InterPro" id="IPR027417">
    <property type="entry name" value="P-loop_NTPase"/>
</dbReference>
<evidence type="ECO:0000256" key="3">
    <source>
        <dbReference type="ARBA" id="ARBA00019010"/>
    </source>
</evidence>
<dbReference type="SUPFAM" id="SSF52540">
    <property type="entry name" value="P-loop containing nucleoside triphosphate hydrolases"/>
    <property type="match status" value="1"/>
</dbReference>
<evidence type="ECO:0000256" key="10">
    <source>
        <dbReference type="ARBA" id="ARBA00032441"/>
    </source>
</evidence>
<dbReference type="GO" id="GO:0005737">
    <property type="term" value="C:cytoplasm"/>
    <property type="evidence" value="ECO:0007669"/>
    <property type="project" value="UniProtKB-SubCell"/>
</dbReference>
<keyword evidence="9" id="KW-0460">Magnesium</keyword>
<keyword evidence="5" id="KW-0819">tRNA processing</keyword>
<dbReference type="GO" id="GO:0046872">
    <property type="term" value="F:metal ion binding"/>
    <property type="evidence" value="ECO:0007669"/>
    <property type="project" value="UniProtKB-KW"/>
</dbReference>
<protein>
    <recommendedName>
        <fullName evidence="3">tRNA threonylcarbamoyladenosine biosynthesis protein TsaE</fullName>
    </recommendedName>
    <alternativeName>
        <fullName evidence="10">t(6)A37 threonylcarbamoyladenosine biosynthesis protein TsaE</fullName>
    </alternativeName>
</protein>
<name>A0A0C2W854_9BACL</name>